<dbReference type="PANTHER" id="PTHR34700:SF4">
    <property type="entry name" value="PHAGE-LIKE ELEMENT PBSX PROTEIN XKDP"/>
    <property type="match status" value="1"/>
</dbReference>
<dbReference type="PANTHER" id="PTHR34700">
    <property type="entry name" value="POTASSIUM BINDING PROTEIN KBP"/>
    <property type="match status" value="1"/>
</dbReference>
<proteinExistence type="predicted"/>
<dbReference type="EMBL" id="MLJW01000428">
    <property type="protein sequence ID" value="OIQ87320.1"/>
    <property type="molecule type" value="Genomic_DNA"/>
</dbReference>
<dbReference type="InterPro" id="IPR036779">
    <property type="entry name" value="LysM_dom_sf"/>
</dbReference>
<organism evidence="2">
    <name type="scientific">mine drainage metagenome</name>
    <dbReference type="NCBI Taxonomy" id="410659"/>
    <lineage>
        <taxon>unclassified sequences</taxon>
        <taxon>metagenomes</taxon>
        <taxon>ecological metagenomes</taxon>
    </lineage>
</organism>
<name>A0A1J5QUZ1_9ZZZZ</name>
<comment type="caution">
    <text evidence="2">The sequence shown here is derived from an EMBL/GenBank/DDBJ whole genome shotgun (WGS) entry which is preliminary data.</text>
</comment>
<dbReference type="PROSITE" id="PS51782">
    <property type="entry name" value="LYSM"/>
    <property type="match status" value="1"/>
</dbReference>
<sequence>MQFKRFHLAAAAGLWLCASAGAAPLTPAASAPALHGLPNYPVAPQQRARAQAAAQQGVPVSELAAGAPSRYTVRRGDTLWKLSGMYLRRPWNWPELWGMNLAQIRNPHWIFPGQVLLLHVEAGRAWLSSEAGSGVPTVRLEPGVRVEPLPPAGIPTLDPLVIGSFLTRALIVEPDQLARSPRIVALPPGQMMLAPGQTAFVRGELGDATRFDVYRPAQPLHEPGSDRIIAWQSRYLGSVRLVHPPQGKDAVATVQVHDMVRDIEVGDRLIAEPPRQHLDFTPHAPTHAIGGTILAVYGDISMAGRNGVVVIDRGRAQGVERGDVLAISRPAREVDDTTLPKATSIELPAERSGLLMVFRTFRDVSYALVLEASHEVVAGDTVAQP</sequence>
<dbReference type="Pfam" id="PF01476">
    <property type="entry name" value="LysM"/>
    <property type="match status" value="1"/>
</dbReference>
<dbReference type="Gene3D" id="3.10.350.10">
    <property type="entry name" value="LysM domain"/>
    <property type="match status" value="1"/>
</dbReference>
<dbReference type="SUPFAM" id="SSF54106">
    <property type="entry name" value="LysM domain"/>
    <property type="match status" value="1"/>
</dbReference>
<feature type="domain" description="LysM" evidence="1">
    <location>
        <begin position="69"/>
        <end position="118"/>
    </location>
</feature>
<evidence type="ECO:0000259" key="1">
    <source>
        <dbReference type="PROSITE" id="PS51782"/>
    </source>
</evidence>
<protein>
    <submittedName>
        <fullName evidence="2">LysM domain protein</fullName>
    </submittedName>
</protein>
<accession>A0A1J5QUZ1</accession>
<dbReference type="CDD" id="cd00118">
    <property type="entry name" value="LysM"/>
    <property type="match status" value="1"/>
</dbReference>
<evidence type="ECO:0000313" key="2">
    <source>
        <dbReference type="EMBL" id="OIQ87320.1"/>
    </source>
</evidence>
<dbReference type="AlphaFoldDB" id="A0A1J5QUZ1"/>
<dbReference type="InterPro" id="IPR052196">
    <property type="entry name" value="Bact_Kbp"/>
</dbReference>
<reference evidence="2" key="1">
    <citation type="submission" date="2016-10" db="EMBL/GenBank/DDBJ databases">
        <title>Sequence of Gallionella enrichment culture.</title>
        <authorList>
            <person name="Poehlein A."/>
            <person name="Muehling M."/>
            <person name="Daniel R."/>
        </authorList>
    </citation>
    <scope>NUCLEOTIDE SEQUENCE</scope>
</reference>
<gene>
    <name evidence="2" type="ORF">GALL_308100</name>
</gene>
<dbReference type="InterPro" id="IPR018392">
    <property type="entry name" value="LysM"/>
</dbReference>